<dbReference type="KEGG" id="euz:DVS28_b0225"/>
<dbReference type="Pfam" id="PF00583">
    <property type="entry name" value="Acetyltransf_1"/>
    <property type="match status" value="1"/>
</dbReference>
<dbReference type="SUPFAM" id="SSF55729">
    <property type="entry name" value="Acyl-CoA N-acyltransferases (Nat)"/>
    <property type="match status" value="1"/>
</dbReference>
<dbReference type="Proteomes" id="UP000264006">
    <property type="component" value="Plasmid pEDY32-46I"/>
</dbReference>
<protein>
    <recommendedName>
        <fullName evidence="2">N-acetyltransferase domain-containing protein</fullName>
    </recommendedName>
</protein>
<dbReference type="AlphaFoldDB" id="A0A346Y698"/>
<name>A0A346Y698_9ACTN</name>
<dbReference type="EMBL" id="CP031166">
    <property type="protein sequence ID" value="AXV09995.1"/>
    <property type="molecule type" value="Genomic_DNA"/>
</dbReference>
<evidence type="ECO:0000259" key="2">
    <source>
        <dbReference type="PROSITE" id="PS51186"/>
    </source>
</evidence>
<sequence length="139" mass="14955">MRIDMLHRDGEPTAVLSRIAVDADRRGQGLADTAMTELTGWADSHGITLALTASGDFGASPRRLRDWYGRHGFVPNRGTDHRVTESMVRPHPEERPAPPAARPATAAESEAALLAELDTKVADGRMSAAEADAIRAMLT</sequence>
<feature type="region of interest" description="Disordered" evidence="1">
    <location>
        <begin position="75"/>
        <end position="109"/>
    </location>
</feature>
<proteinExistence type="predicted"/>
<evidence type="ECO:0000256" key="1">
    <source>
        <dbReference type="SAM" id="MobiDB-lite"/>
    </source>
</evidence>
<dbReference type="PROSITE" id="PS51186">
    <property type="entry name" value="GNAT"/>
    <property type="match status" value="1"/>
</dbReference>
<reference evidence="3 4" key="1">
    <citation type="submission" date="2018-09" db="EMBL/GenBank/DDBJ databases">
        <title>Complete genome sequence of Euzebya sp. DY32-46 isolated from seawater of Pacific Ocean.</title>
        <authorList>
            <person name="Xu L."/>
            <person name="Wu Y.-H."/>
            <person name="Xu X.-W."/>
        </authorList>
    </citation>
    <scope>NUCLEOTIDE SEQUENCE [LARGE SCALE GENOMIC DNA]</scope>
    <source>
        <strain evidence="3 4">DY32-46</strain>
        <plasmid evidence="4">pedy32-46i</plasmid>
    </source>
</reference>
<accession>A0A346Y698</accession>
<dbReference type="Gene3D" id="3.40.630.30">
    <property type="match status" value="1"/>
</dbReference>
<feature type="domain" description="N-acetyltransferase" evidence="2">
    <location>
        <begin position="1"/>
        <end position="92"/>
    </location>
</feature>
<gene>
    <name evidence="3" type="ORF">DVS28_b0225</name>
</gene>
<dbReference type="CDD" id="cd04301">
    <property type="entry name" value="NAT_SF"/>
    <property type="match status" value="1"/>
</dbReference>
<dbReference type="InterPro" id="IPR000182">
    <property type="entry name" value="GNAT_dom"/>
</dbReference>
<geneLocation type="plasmid" evidence="4">
    <name>pedy32-46i</name>
</geneLocation>
<feature type="compositionally biased region" description="Basic and acidic residues" evidence="1">
    <location>
        <begin position="78"/>
        <end position="96"/>
    </location>
</feature>
<dbReference type="InterPro" id="IPR016181">
    <property type="entry name" value="Acyl_CoA_acyltransferase"/>
</dbReference>
<evidence type="ECO:0000313" key="4">
    <source>
        <dbReference type="Proteomes" id="UP000264006"/>
    </source>
</evidence>
<keyword evidence="4" id="KW-1185">Reference proteome</keyword>
<organism evidence="3 4">
    <name type="scientific">Euzebya pacifica</name>
    <dbReference type="NCBI Taxonomy" id="1608957"/>
    <lineage>
        <taxon>Bacteria</taxon>
        <taxon>Bacillati</taxon>
        <taxon>Actinomycetota</taxon>
        <taxon>Nitriliruptoria</taxon>
        <taxon>Euzebyales</taxon>
    </lineage>
</organism>
<evidence type="ECO:0000313" key="3">
    <source>
        <dbReference type="EMBL" id="AXV09995.1"/>
    </source>
</evidence>
<keyword evidence="3" id="KW-0614">Plasmid</keyword>
<dbReference type="GO" id="GO:0016747">
    <property type="term" value="F:acyltransferase activity, transferring groups other than amino-acyl groups"/>
    <property type="evidence" value="ECO:0007669"/>
    <property type="project" value="InterPro"/>
</dbReference>